<keyword evidence="2" id="KW-1185">Reference proteome</keyword>
<dbReference type="EMBL" id="MU274911">
    <property type="protein sequence ID" value="KAI0089236.1"/>
    <property type="molecule type" value="Genomic_DNA"/>
</dbReference>
<accession>A0ACB8U4U7</accession>
<evidence type="ECO:0000313" key="1">
    <source>
        <dbReference type="EMBL" id="KAI0089236.1"/>
    </source>
</evidence>
<proteinExistence type="predicted"/>
<dbReference type="Proteomes" id="UP001055072">
    <property type="component" value="Unassembled WGS sequence"/>
</dbReference>
<evidence type="ECO:0000313" key="2">
    <source>
        <dbReference type="Proteomes" id="UP001055072"/>
    </source>
</evidence>
<comment type="caution">
    <text evidence="1">The sequence shown here is derived from an EMBL/GenBank/DDBJ whole genome shotgun (WGS) entry which is preliminary data.</text>
</comment>
<protein>
    <submittedName>
        <fullName evidence="1">Uncharacterized protein</fullName>
    </submittedName>
</protein>
<organism evidence="1 2">
    <name type="scientific">Irpex rosettiformis</name>
    <dbReference type="NCBI Taxonomy" id="378272"/>
    <lineage>
        <taxon>Eukaryota</taxon>
        <taxon>Fungi</taxon>
        <taxon>Dikarya</taxon>
        <taxon>Basidiomycota</taxon>
        <taxon>Agaricomycotina</taxon>
        <taxon>Agaricomycetes</taxon>
        <taxon>Polyporales</taxon>
        <taxon>Irpicaceae</taxon>
        <taxon>Irpex</taxon>
    </lineage>
</organism>
<reference evidence="1" key="1">
    <citation type="journal article" date="2021" name="Environ. Microbiol.">
        <title>Gene family expansions and transcriptome signatures uncover fungal adaptations to wood decay.</title>
        <authorList>
            <person name="Hage H."/>
            <person name="Miyauchi S."/>
            <person name="Viragh M."/>
            <person name="Drula E."/>
            <person name="Min B."/>
            <person name="Chaduli D."/>
            <person name="Navarro D."/>
            <person name="Favel A."/>
            <person name="Norest M."/>
            <person name="Lesage-Meessen L."/>
            <person name="Balint B."/>
            <person name="Merenyi Z."/>
            <person name="de Eugenio L."/>
            <person name="Morin E."/>
            <person name="Martinez A.T."/>
            <person name="Baldrian P."/>
            <person name="Stursova M."/>
            <person name="Martinez M.J."/>
            <person name="Novotny C."/>
            <person name="Magnuson J.K."/>
            <person name="Spatafora J.W."/>
            <person name="Maurice S."/>
            <person name="Pangilinan J."/>
            <person name="Andreopoulos W."/>
            <person name="LaButti K."/>
            <person name="Hundley H."/>
            <person name="Na H."/>
            <person name="Kuo A."/>
            <person name="Barry K."/>
            <person name="Lipzen A."/>
            <person name="Henrissat B."/>
            <person name="Riley R."/>
            <person name="Ahrendt S."/>
            <person name="Nagy L.G."/>
            <person name="Grigoriev I.V."/>
            <person name="Martin F."/>
            <person name="Rosso M.N."/>
        </authorList>
    </citation>
    <scope>NUCLEOTIDE SEQUENCE</scope>
    <source>
        <strain evidence="1">CBS 384.51</strain>
    </source>
</reference>
<name>A0ACB8U4U7_9APHY</name>
<sequence>MVDVEAVLNYSYKRAREDDDPLVGLETPSSPKIRRTEAPQIPGHESVNYYFDDGNVIIFAPNTRFRVHQGVLSKHSSYFRDIFAALPVDGGETLDECPVVRVEESPQTVKWLLDTMYDGADCAILKMRNKITLSQLVNIFRAGDKYNAQHLRKAALHRLRVLFPADLQEWAPFDERKKIANIVESGDLGQRLIELTKVLVLIRDFPELKKILPLVLYTGCQLPITVLSGSGKHPAWPKRSSGTTGYKNLCLLAIPTLVERRLEVFSALATPVAHCQEALLTITYHVLLSGNITARPCALEDIIPWCKLHPSWDELCRPCAKTVEDNVNSLRLEVWSDLETIFGIPE</sequence>
<gene>
    <name evidence="1" type="ORF">BDY19DRAFT_906140</name>
</gene>